<dbReference type="Proteomes" id="UP001213972">
    <property type="component" value="Chromosome"/>
</dbReference>
<dbReference type="EMBL" id="CP119321">
    <property type="protein sequence ID" value="WEK12546.1"/>
    <property type="molecule type" value="Genomic_DNA"/>
</dbReference>
<dbReference type="AlphaFoldDB" id="A0AAJ6B490"/>
<protein>
    <submittedName>
        <fullName evidence="1">Uncharacterized protein</fullName>
    </submittedName>
</protein>
<organism evidence="1 2">
    <name type="scientific">Candidatus Microbacterium phytovorans</name>
    <dbReference type="NCBI Taxonomy" id="3121374"/>
    <lineage>
        <taxon>Bacteria</taxon>
        <taxon>Bacillati</taxon>
        <taxon>Actinomycetota</taxon>
        <taxon>Actinomycetes</taxon>
        <taxon>Micrococcales</taxon>
        <taxon>Microbacteriaceae</taxon>
        <taxon>Microbacterium</taxon>
    </lineage>
</organism>
<reference evidence="1" key="1">
    <citation type="submission" date="2023-03" db="EMBL/GenBank/DDBJ databases">
        <title>Andean soil-derived lignocellulolytic bacterial consortium as a source of novel taxa and putative plastic-active enzymes.</title>
        <authorList>
            <person name="Diaz-Garcia L."/>
            <person name="Chuvochina M."/>
            <person name="Feuerriegel G."/>
            <person name="Bunk B."/>
            <person name="Sproer C."/>
            <person name="Streit W.R."/>
            <person name="Rodriguez L.M."/>
            <person name="Overmann J."/>
            <person name="Jimenez D.J."/>
        </authorList>
    </citation>
    <scope>NUCLEOTIDE SEQUENCE</scope>
    <source>
        <strain evidence="1">MAG 4610</strain>
    </source>
</reference>
<evidence type="ECO:0000313" key="1">
    <source>
        <dbReference type="EMBL" id="WEK12546.1"/>
    </source>
</evidence>
<name>A0AAJ6B490_9MICO</name>
<gene>
    <name evidence="1" type="ORF">P0Y48_08650</name>
</gene>
<sequence>MGDLIVGTKSASGGATLNQHDFCLYMLSEADSRDDKPAYLWQPKMANEVRESVTGGQDSACFHGLPRAHYRTHQRRA</sequence>
<evidence type="ECO:0000313" key="2">
    <source>
        <dbReference type="Proteomes" id="UP001213972"/>
    </source>
</evidence>
<accession>A0AAJ6B490</accession>
<proteinExistence type="predicted"/>